<dbReference type="GO" id="GO:0016887">
    <property type="term" value="F:ATP hydrolysis activity"/>
    <property type="evidence" value="ECO:0007669"/>
    <property type="project" value="InterPro"/>
</dbReference>
<evidence type="ECO:0000256" key="3">
    <source>
        <dbReference type="ARBA" id="ARBA00022840"/>
    </source>
</evidence>
<dbReference type="SMART" id="SM00382">
    <property type="entry name" value="AAA"/>
    <property type="match status" value="1"/>
</dbReference>
<evidence type="ECO:0000256" key="1">
    <source>
        <dbReference type="ARBA" id="ARBA00022448"/>
    </source>
</evidence>
<name>A0A192D6U1_9SPHN</name>
<keyword evidence="3 7" id="KW-0067">ATP-binding</keyword>
<keyword evidence="2" id="KW-0547">Nucleotide-binding</keyword>
<dbReference type="STRING" id="1112.A9D12_13670"/>
<evidence type="ECO:0000256" key="4">
    <source>
        <dbReference type="ARBA" id="ARBA00022967"/>
    </source>
</evidence>
<keyword evidence="8" id="KW-1185">Reference proteome</keyword>
<dbReference type="OrthoDB" id="9810077at2"/>
<evidence type="ECO:0000259" key="6">
    <source>
        <dbReference type="PROSITE" id="PS50893"/>
    </source>
</evidence>
<dbReference type="EMBL" id="CP016033">
    <property type="protein sequence ID" value="ANK13825.1"/>
    <property type="molecule type" value="Genomic_DNA"/>
</dbReference>
<dbReference type="GO" id="GO:0005524">
    <property type="term" value="F:ATP binding"/>
    <property type="evidence" value="ECO:0007669"/>
    <property type="project" value="UniProtKB-KW"/>
</dbReference>
<evidence type="ECO:0000313" key="8">
    <source>
        <dbReference type="Proteomes" id="UP000078263"/>
    </source>
</evidence>
<evidence type="ECO:0000256" key="5">
    <source>
        <dbReference type="ARBA" id="ARBA00037066"/>
    </source>
</evidence>
<dbReference type="PANTHER" id="PTHR42794">
    <property type="entry name" value="HEMIN IMPORT ATP-BINDING PROTEIN HMUV"/>
    <property type="match status" value="1"/>
</dbReference>
<evidence type="ECO:0000313" key="7">
    <source>
        <dbReference type="EMBL" id="ANK13825.1"/>
    </source>
</evidence>
<dbReference type="InterPro" id="IPR003593">
    <property type="entry name" value="AAA+_ATPase"/>
</dbReference>
<dbReference type="KEGG" id="pns:A9D12_13670"/>
<reference evidence="7 8" key="1">
    <citation type="submission" date="2016-05" db="EMBL/GenBank/DDBJ databases">
        <title>Compelete Genome Sequence of Bacteriochlorophyll-Synthesizing Bacterium Porphyrobacter neustonensis DSM 9434.</title>
        <authorList>
            <person name="Shi X.-L."/>
            <person name="Wu Y.-H."/>
            <person name="Cheng H."/>
            <person name="Xu L."/>
            <person name="Zhang X.-Q."/>
            <person name="Wang C.-S."/>
            <person name="Xu X.-W."/>
        </authorList>
    </citation>
    <scope>NUCLEOTIDE SEQUENCE [LARGE SCALE GENOMIC DNA]</scope>
    <source>
        <strain evidence="7 8">DSM 9434</strain>
    </source>
</reference>
<dbReference type="PANTHER" id="PTHR42794:SF1">
    <property type="entry name" value="HEMIN IMPORT ATP-BINDING PROTEIN HMUV"/>
    <property type="match status" value="1"/>
</dbReference>
<comment type="function">
    <text evidence="5">Part of the ABC transporter complex HmuTUV involved in hemin import. Responsible for energy coupling to the transport system.</text>
</comment>
<sequence>MLAAHNLTVQRGGRAVVRELSADLPPARITAIVGPNGAGKSSLLLALAGLIAPAAGAVTLDGEPLSSLPPRRRAQQLGYLPQGAEIAWDVAAANLVALGRLPWGDAGTAAIEGAIAALDLQALRDRPVSRLSGGERARVLLARVLAGEPRWILADEPLAALDLAHQLALVAHLRACAQAGQGVVLVLHDLALAMNHADHVLVLKDGALVAAGPPGHALTPEIIAQVWGVRARWVRDGGVAALVTGV</sequence>
<gene>
    <name evidence="7" type="ORF">A9D12_13670</name>
</gene>
<accession>A0A192D6U1</accession>
<dbReference type="InterPro" id="IPR027417">
    <property type="entry name" value="P-loop_NTPase"/>
</dbReference>
<proteinExistence type="predicted"/>
<dbReference type="AlphaFoldDB" id="A0A192D6U1"/>
<dbReference type="PROSITE" id="PS00211">
    <property type="entry name" value="ABC_TRANSPORTER_1"/>
    <property type="match status" value="1"/>
</dbReference>
<dbReference type="PROSITE" id="PS50893">
    <property type="entry name" value="ABC_TRANSPORTER_2"/>
    <property type="match status" value="1"/>
</dbReference>
<dbReference type="RefSeq" id="WP_068352808.1">
    <property type="nucleotide sequence ID" value="NZ_CP016033.1"/>
</dbReference>
<evidence type="ECO:0000256" key="2">
    <source>
        <dbReference type="ARBA" id="ARBA00022741"/>
    </source>
</evidence>
<dbReference type="CDD" id="cd03214">
    <property type="entry name" value="ABC_Iron-Siderophores_B12_Hemin"/>
    <property type="match status" value="1"/>
</dbReference>
<dbReference type="Gene3D" id="3.40.50.300">
    <property type="entry name" value="P-loop containing nucleotide triphosphate hydrolases"/>
    <property type="match status" value="1"/>
</dbReference>
<dbReference type="Pfam" id="PF00005">
    <property type="entry name" value="ABC_tran"/>
    <property type="match status" value="1"/>
</dbReference>
<dbReference type="Proteomes" id="UP000078263">
    <property type="component" value="Chromosome"/>
</dbReference>
<dbReference type="InterPro" id="IPR003439">
    <property type="entry name" value="ABC_transporter-like_ATP-bd"/>
</dbReference>
<protein>
    <submittedName>
        <fullName evidence="7">Ferrichrome ABC transporter ATP-binding protein</fullName>
    </submittedName>
</protein>
<organism evidence="7 8">
    <name type="scientific">Erythrobacter neustonensis</name>
    <dbReference type="NCBI Taxonomy" id="1112"/>
    <lineage>
        <taxon>Bacteria</taxon>
        <taxon>Pseudomonadati</taxon>
        <taxon>Pseudomonadota</taxon>
        <taxon>Alphaproteobacteria</taxon>
        <taxon>Sphingomonadales</taxon>
        <taxon>Erythrobacteraceae</taxon>
        <taxon>Erythrobacter/Porphyrobacter group</taxon>
        <taxon>Erythrobacter</taxon>
    </lineage>
</organism>
<dbReference type="SUPFAM" id="SSF52540">
    <property type="entry name" value="P-loop containing nucleoside triphosphate hydrolases"/>
    <property type="match status" value="1"/>
</dbReference>
<dbReference type="InterPro" id="IPR017871">
    <property type="entry name" value="ABC_transporter-like_CS"/>
</dbReference>
<feature type="domain" description="ABC transporter" evidence="6">
    <location>
        <begin position="2"/>
        <end position="230"/>
    </location>
</feature>
<keyword evidence="4" id="KW-1278">Translocase</keyword>
<keyword evidence="1" id="KW-0813">Transport</keyword>